<feature type="region of interest" description="Disordered" evidence="4">
    <location>
        <begin position="24"/>
        <end position="161"/>
    </location>
</feature>
<dbReference type="GeneID" id="33556903"/>
<feature type="compositionally biased region" description="Polar residues" evidence="4">
    <location>
        <begin position="28"/>
        <end position="37"/>
    </location>
</feature>
<evidence type="ECO:0000256" key="2">
    <source>
        <dbReference type="ARBA" id="ARBA00022801"/>
    </source>
</evidence>
<dbReference type="GO" id="GO:0004844">
    <property type="term" value="F:uracil DNA N-glycosylase activity"/>
    <property type="evidence" value="ECO:0007669"/>
    <property type="project" value="TreeGrafter"/>
</dbReference>
<dbReference type="Gene3D" id="3.40.470.10">
    <property type="entry name" value="Uracil-DNA glycosylase-like domain"/>
    <property type="match status" value="1"/>
</dbReference>
<evidence type="ECO:0000259" key="5">
    <source>
        <dbReference type="Pfam" id="PF03167"/>
    </source>
</evidence>
<evidence type="ECO:0000256" key="3">
    <source>
        <dbReference type="ARBA" id="ARBA00023204"/>
    </source>
</evidence>
<keyword evidence="3" id="KW-0234">DNA repair</keyword>
<dbReference type="InterPro" id="IPR015637">
    <property type="entry name" value="MUG/TDG"/>
</dbReference>
<dbReference type="InParanoid" id="A0A1Y1UME1"/>
<reference evidence="6 7" key="1">
    <citation type="submission" date="2017-03" db="EMBL/GenBank/DDBJ databases">
        <title>Widespread Adenine N6-methylation of Active Genes in Fungi.</title>
        <authorList>
            <consortium name="DOE Joint Genome Institute"/>
            <person name="Mondo S.J."/>
            <person name="Dannebaum R.O."/>
            <person name="Kuo R.C."/>
            <person name="Louie K.B."/>
            <person name="Bewick A.J."/>
            <person name="Labutti K."/>
            <person name="Haridas S."/>
            <person name="Kuo A."/>
            <person name="Salamov A."/>
            <person name="Ahrendt S.R."/>
            <person name="Lau R."/>
            <person name="Bowen B.P."/>
            <person name="Lipzen A."/>
            <person name="Sullivan W."/>
            <person name="Andreopoulos W.B."/>
            <person name="Clum A."/>
            <person name="Lindquist E."/>
            <person name="Daum C."/>
            <person name="Northen T.R."/>
            <person name="Ramamoorthy G."/>
            <person name="Schmitz R.J."/>
            <person name="Gryganskyi A."/>
            <person name="Culley D."/>
            <person name="Magnuson J."/>
            <person name="James T.Y."/>
            <person name="O'Malley M.A."/>
            <person name="Stajich J.E."/>
            <person name="Spatafora J.W."/>
            <person name="Visel A."/>
            <person name="Grigoriev I.V."/>
        </authorList>
    </citation>
    <scope>NUCLEOTIDE SEQUENCE [LARGE SCALE GENOMIC DNA]</scope>
    <source>
        <strain evidence="6 7">NRRL Y-17943</strain>
    </source>
</reference>
<evidence type="ECO:0000256" key="4">
    <source>
        <dbReference type="SAM" id="MobiDB-lite"/>
    </source>
</evidence>
<dbReference type="AlphaFoldDB" id="A0A1Y1UME1"/>
<name>A0A1Y1UME1_9TREE</name>
<dbReference type="STRING" id="4999.A0A1Y1UME1"/>
<dbReference type="PANTHER" id="PTHR12159">
    <property type="entry name" value="G/T AND G/U MISMATCH-SPECIFIC DNA GLYCOSYLASE"/>
    <property type="match status" value="1"/>
</dbReference>
<dbReference type="GO" id="GO:0008263">
    <property type="term" value="F:pyrimidine-specific mismatch base pair DNA N-glycosylase activity"/>
    <property type="evidence" value="ECO:0007669"/>
    <property type="project" value="TreeGrafter"/>
</dbReference>
<keyword evidence="7" id="KW-1185">Reference proteome</keyword>
<evidence type="ECO:0000256" key="1">
    <source>
        <dbReference type="ARBA" id="ARBA00022763"/>
    </source>
</evidence>
<accession>A0A1Y1UME1</accession>
<feature type="domain" description="Uracil-DNA glycosylase-like" evidence="5">
    <location>
        <begin position="173"/>
        <end position="289"/>
    </location>
</feature>
<feature type="compositionally biased region" description="Basic and acidic residues" evidence="4">
    <location>
        <begin position="48"/>
        <end position="59"/>
    </location>
</feature>
<evidence type="ECO:0000313" key="7">
    <source>
        <dbReference type="Proteomes" id="UP000193218"/>
    </source>
</evidence>
<dbReference type="GO" id="GO:0006285">
    <property type="term" value="P:base-excision repair, AP site formation"/>
    <property type="evidence" value="ECO:0007669"/>
    <property type="project" value="InterPro"/>
</dbReference>
<gene>
    <name evidence="6" type="ORF">BD324DRAFT_618904</name>
</gene>
<dbReference type="InterPro" id="IPR036895">
    <property type="entry name" value="Uracil-DNA_glycosylase-like_sf"/>
</dbReference>
<dbReference type="Proteomes" id="UP000193218">
    <property type="component" value="Unassembled WGS sequence"/>
</dbReference>
<dbReference type="SUPFAM" id="SSF52141">
    <property type="entry name" value="Uracil-DNA glycosylase-like"/>
    <property type="match status" value="1"/>
</dbReference>
<dbReference type="PANTHER" id="PTHR12159:SF9">
    <property type="entry name" value="G_T MISMATCH-SPECIFIC THYMINE DNA GLYCOSYLASE"/>
    <property type="match status" value="1"/>
</dbReference>
<sequence>MNHDDHIMSTSSTRLASRLASYAFSPSRDATQSSTAGPSRPIQQVEVILDKRRRERGPEAEDECEDSEIKSEPDSDEEWTPVGSNGKPRSSSELSAPFKTPTKRLRLRSDRGDRSPPQLVEVKAETGSTATTISPTKRTAGTPAKDRSTPKKAPKVPRPYAGPEVYAHLHQVPDHIKPGLKILFCGINPGKKSSIDGHHFAHPSNKFWKALYLSGITDRRVAPSEDASMPELFNFGLTNLCDRPTSEMSELSTLEMKLSVPLLTRKIMAFTPLVVCMVGKKIWDVYQAQVSPTAGPPGSLKPPQSPVPERIRSERIIQNPYAKDHSPNGDILTTSYIDSATSGASDPPDHTLTLYRLPSSVPKAETTPSPAKTLRKGERKAPAHKEPFDWHAPRPFRLPHENKEAYTYFWVTPNTSGLERTPLADVVGMFRSLNSFAQSLERGEEPLGSYRDIDIIGVKSTAQKVRRDAMEKGHDVDHILTS</sequence>
<proteinExistence type="predicted"/>
<dbReference type="RefSeq" id="XP_021873091.1">
    <property type="nucleotide sequence ID" value="XM_022015095.1"/>
</dbReference>
<dbReference type="OrthoDB" id="565731at2759"/>
<feature type="region of interest" description="Disordered" evidence="4">
    <location>
        <begin position="358"/>
        <end position="396"/>
    </location>
</feature>
<keyword evidence="1" id="KW-0227">DNA damage</keyword>
<keyword evidence="2" id="KW-0378">Hydrolase</keyword>
<protein>
    <recommendedName>
        <fullName evidence="5">Uracil-DNA glycosylase-like domain-containing protein</fullName>
    </recommendedName>
</protein>
<feature type="compositionally biased region" description="Basic and acidic residues" evidence="4">
    <location>
        <begin position="375"/>
        <end position="396"/>
    </location>
</feature>
<evidence type="ECO:0000313" key="6">
    <source>
        <dbReference type="EMBL" id="ORX39228.1"/>
    </source>
</evidence>
<dbReference type="Pfam" id="PF03167">
    <property type="entry name" value="UDG"/>
    <property type="match status" value="1"/>
</dbReference>
<feature type="compositionally biased region" description="Polar residues" evidence="4">
    <location>
        <begin position="126"/>
        <end position="139"/>
    </location>
</feature>
<dbReference type="EMBL" id="NBSH01000003">
    <property type="protein sequence ID" value="ORX39228.1"/>
    <property type="molecule type" value="Genomic_DNA"/>
</dbReference>
<dbReference type="CDD" id="cd10028">
    <property type="entry name" value="UDG-F2_TDG_MUG"/>
    <property type="match status" value="1"/>
</dbReference>
<organism evidence="6 7">
    <name type="scientific">Kockovaella imperatae</name>
    <dbReference type="NCBI Taxonomy" id="4999"/>
    <lineage>
        <taxon>Eukaryota</taxon>
        <taxon>Fungi</taxon>
        <taxon>Dikarya</taxon>
        <taxon>Basidiomycota</taxon>
        <taxon>Agaricomycotina</taxon>
        <taxon>Tremellomycetes</taxon>
        <taxon>Tremellales</taxon>
        <taxon>Cuniculitremaceae</taxon>
        <taxon>Kockovaella</taxon>
    </lineage>
</organism>
<comment type="caution">
    <text evidence="6">The sequence shown here is derived from an EMBL/GenBank/DDBJ whole genome shotgun (WGS) entry which is preliminary data.</text>
</comment>
<dbReference type="InterPro" id="IPR005122">
    <property type="entry name" value="Uracil-DNA_glycosylase-like"/>
</dbReference>